<dbReference type="Proteomes" id="UP001152523">
    <property type="component" value="Unassembled WGS sequence"/>
</dbReference>
<name>A0AAV0C3G1_9ASTE</name>
<protein>
    <recommendedName>
        <fullName evidence="8">BHLH domain-containing protein</fullName>
    </recommendedName>
</protein>
<dbReference type="GO" id="GO:0046983">
    <property type="term" value="F:protein dimerization activity"/>
    <property type="evidence" value="ECO:0007669"/>
    <property type="project" value="InterPro"/>
</dbReference>
<comment type="subunit">
    <text evidence="2">Homodimer.</text>
</comment>
<keyword evidence="5" id="KW-0804">Transcription</keyword>
<dbReference type="InterPro" id="IPR015660">
    <property type="entry name" value="MASH1/Ascl1a-like"/>
</dbReference>
<evidence type="ECO:0000313" key="10">
    <source>
        <dbReference type="Proteomes" id="UP001152523"/>
    </source>
</evidence>
<proteinExistence type="predicted"/>
<dbReference type="InterPro" id="IPR036638">
    <property type="entry name" value="HLH_DNA-bd_sf"/>
</dbReference>
<dbReference type="GO" id="GO:0090575">
    <property type="term" value="C:RNA polymerase II transcription regulator complex"/>
    <property type="evidence" value="ECO:0007669"/>
    <property type="project" value="TreeGrafter"/>
</dbReference>
<keyword evidence="10" id="KW-1185">Reference proteome</keyword>
<evidence type="ECO:0000256" key="6">
    <source>
        <dbReference type="ARBA" id="ARBA00023242"/>
    </source>
</evidence>
<evidence type="ECO:0000313" key="9">
    <source>
        <dbReference type="EMBL" id="CAH9059630.1"/>
    </source>
</evidence>
<dbReference type="GO" id="GO:0000981">
    <property type="term" value="F:DNA-binding transcription factor activity, RNA polymerase II-specific"/>
    <property type="evidence" value="ECO:0007669"/>
    <property type="project" value="TreeGrafter"/>
</dbReference>
<evidence type="ECO:0000259" key="8">
    <source>
        <dbReference type="PROSITE" id="PS50888"/>
    </source>
</evidence>
<dbReference type="EMBL" id="CAMAPF010000008">
    <property type="protein sequence ID" value="CAH9059630.1"/>
    <property type="molecule type" value="Genomic_DNA"/>
</dbReference>
<evidence type="ECO:0000256" key="2">
    <source>
        <dbReference type="ARBA" id="ARBA00011738"/>
    </source>
</evidence>
<dbReference type="SMART" id="SM00353">
    <property type="entry name" value="HLH"/>
    <property type="match status" value="1"/>
</dbReference>
<dbReference type="Pfam" id="PF00010">
    <property type="entry name" value="HLH"/>
    <property type="match status" value="1"/>
</dbReference>
<dbReference type="CDD" id="cd18914">
    <property type="entry name" value="bHLH_AtORG2_like"/>
    <property type="match status" value="1"/>
</dbReference>
<evidence type="ECO:0000256" key="5">
    <source>
        <dbReference type="ARBA" id="ARBA00023163"/>
    </source>
</evidence>
<gene>
    <name evidence="9" type="ORF">CEPIT_LOCUS1425</name>
</gene>
<evidence type="ECO:0000256" key="1">
    <source>
        <dbReference type="ARBA" id="ARBA00004123"/>
    </source>
</evidence>
<feature type="compositionally biased region" description="Low complexity" evidence="7">
    <location>
        <begin position="168"/>
        <end position="179"/>
    </location>
</feature>
<dbReference type="PROSITE" id="PS50888">
    <property type="entry name" value="BHLH"/>
    <property type="match status" value="1"/>
</dbReference>
<dbReference type="InterPro" id="IPR011598">
    <property type="entry name" value="bHLH_dom"/>
</dbReference>
<evidence type="ECO:0000256" key="4">
    <source>
        <dbReference type="ARBA" id="ARBA00023125"/>
    </source>
</evidence>
<keyword evidence="3" id="KW-0805">Transcription regulation</keyword>
<reference evidence="9" key="1">
    <citation type="submission" date="2022-07" db="EMBL/GenBank/DDBJ databases">
        <authorList>
            <person name="Macas J."/>
            <person name="Novak P."/>
            <person name="Neumann P."/>
        </authorList>
    </citation>
    <scope>NUCLEOTIDE SEQUENCE</scope>
</reference>
<evidence type="ECO:0000256" key="3">
    <source>
        <dbReference type="ARBA" id="ARBA00023015"/>
    </source>
</evidence>
<evidence type="ECO:0000256" key="7">
    <source>
        <dbReference type="SAM" id="MobiDB-lite"/>
    </source>
</evidence>
<feature type="region of interest" description="Disordered" evidence="7">
    <location>
        <begin position="157"/>
        <end position="188"/>
    </location>
</feature>
<dbReference type="PANTHER" id="PTHR13935:SF106">
    <property type="entry name" value="ACHAETE-SCUTE COMPLEX PROTEIN T5-RELATED"/>
    <property type="match status" value="1"/>
</dbReference>
<feature type="domain" description="BHLH" evidence="8">
    <location>
        <begin position="100"/>
        <end position="152"/>
    </location>
</feature>
<dbReference type="PANTHER" id="PTHR13935">
    <property type="entry name" value="ACHAETE-SCUTE TRANSCRIPTION FACTOR-RELATED"/>
    <property type="match status" value="1"/>
</dbReference>
<dbReference type="GO" id="GO:0000977">
    <property type="term" value="F:RNA polymerase II transcription regulatory region sequence-specific DNA binding"/>
    <property type="evidence" value="ECO:0007669"/>
    <property type="project" value="TreeGrafter"/>
</dbReference>
<dbReference type="SUPFAM" id="SSF47459">
    <property type="entry name" value="HLH, helix-loop-helix DNA-binding domain"/>
    <property type="match status" value="1"/>
</dbReference>
<dbReference type="FunFam" id="4.10.280.10:FF:000085">
    <property type="entry name" value="Transcription factor bHLH126"/>
    <property type="match status" value="1"/>
</dbReference>
<dbReference type="Gene3D" id="4.10.280.10">
    <property type="entry name" value="Helix-loop-helix DNA-binding domain"/>
    <property type="match status" value="1"/>
</dbReference>
<keyword evidence="4" id="KW-0238">DNA-binding</keyword>
<comment type="subcellular location">
    <subcellularLocation>
        <location evidence="1">Nucleus</location>
    </subcellularLocation>
</comment>
<dbReference type="AlphaFoldDB" id="A0AAV0C3G1"/>
<sequence length="313" mass="35087">MFRSEDLLFQIFSNPNIPSHQNKLSQDLFSDHNNNYIYTYPPLDATTDHLHGHHYAATATANATSSRKRLQRDEVLPTTATATTATATATATTANDNNKLKRIMHREIERQRRQEMATLYASLRSLLPVEYVKGKRSTSDHMHEALNYIKHMQKSIQELGRKRDRLKTTASTAPGTSGSQDSEKNGSLDKKIVTAGSRDFVSVSRCRSGIEVLIGFDGGGRGRFPLSRVLRTLENGGFDVVSCDSTTVDNRLLHRLQAEVHIRMFASSPVDMWLYIMHPSCARIGNTSNLEVSDEEDINLQALQQKLTDVINL</sequence>
<comment type="caution">
    <text evidence="9">The sequence shown here is derived from an EMBL/GenBank/DDBJ whole genome shotgun (WGS) entry which is preliminary data.</text>
</comment>
<accession>A0AAV0C3G1</accession>
<organism evidence="9 10">
    <name type="scientific">Cuscuta epithymum</name>
    <dbReference type="NCBI Taxonomy" id="186058"/>
    <lineage>
        <taxon>Eukaryota</taxon>
        <taxon>Viridiplantae</taxon>
        <taxon>Streptophyta</taxon>
        <taxon>Embryophyta</taxon>
        <taxon>Tracheophyta</taxon>
        <taxon>Spermatophyta</taxon>
        <taxon>Magnoliopsida</taxon>
        <taxon>eudicotyledons</taxon>
        <taxon>Gunneridae</taxon>
        <taxon>Pentapetalae</taxon>
        <taxon>asterids</taxon>
        <taxon>lamiids</taxon>
        <taxon>Solanales</taxon>
        <taxon>Convolvulaceae</taxon>
        <taxon>Cuscuteae</taxon>
        <taxon>Cuscuta</taxon>
        <taxon>Cuscuta subgen. Cuscuta</taxon>
    </lineage>
</organism>
<keyword evidence="6" id="KW-0539">Nucleus</keyword>